<dbReference type="PANTHER" id="PTHR47200">
    <property type="entry name" value="THYLAKOID LUMENAL 15 KDA PROTEIN 1, CHLOROPLASTIC"/>
    <property type="match status" value="1"/>
</dbReference>
<dbReference type="Pfam" id="PF00805">
    <property type="entry name" value="Pentapeptide"/>
    <property type="match status" value="1"/>
</dbReference>
<evidence type="ECO:0000313" key="3">
    <source>
        <dbReference type="Proteomes" id="UP000467840"/>
    </source>
</evidence>
<gene>
    <name evidence="2" type="ORF">GH714_011101</name>
</gene>
<evidence type="ECO:0000313" key="2">
    <source>
        <dbReference type="EMBL" id="KAF2318843.1"/>
    </source>
</evidence>
<protein>
    <recommendedName>
        <fullName evidence="4">Pentapeptide repeat-containing protein</fullName>
    </recommendedName>
</protein>
<keyword evidence="1" id="KW-1133">Transmembrane helix</keyword>
<keyword evidence="3" id="KW-1185">Reference proteome</keyword>
<accession>A0A6A6N2Y4</accession>
<comment type="caution">
    <text evidence="2">The sequence shown here is derived from an EMBL/GenBank/DDBJ whole genome shotgun (WGS) entry which is preliminary data.</text>
</comment>
<reference evidence="2 3" key="1">
    <citation type="journal article" date="2020" name="Mol. Plant">
        <title>The Chromosome-Based Rubber Tree Genome Provides New Insights into Spurge Genome Evolution and Rubber Biosynthesis.</title>
        <authorList>
            <person name="Liu J."/>
            <person name="Shi C."/>
            <person name="Shi C.C."/>
            <person name="Li W."/>
            <person name="Zhang Q.J."/>
            <person name="Zhang Y."/>
            <person name="Li K."/>
            <person name="Lu H.F."/>
            <person name="Shi C."/>
            <person name="Zhu S.T."/>
            <person name="Xiao Z.Y."/>
            <person name="Nan H."/>
            <person name="Yue Y."/>
            <person name="Zhu X.G."/>
            <person name="Wu Y."/>
            <person name="Hong X.N."/>
            <person name="Fan G.Y."/>
            <person name="Tong Y."/>
            <person name="Zhang D."/>
            <person name="Mao C.L."/>
            <person name="Liu Y.L."/>
            <person name="Hao S.J."/>
            <person name="Liu W.Q."/>
            <person name="Lv M.Q."/>
            <person name="Zhang H.B."/>
            <person name="Liu Y."/>
            <person name="Hu-Tang G.R."/>
            <person name="Wang J.P."/>
            <person name="Wang J.H."/>
            <person name="Sun Y.H."/>
            <person name="Ni S.B."/>
            <person name="Chen W.B."/>
            <person name="Zhang X.C."/>
            <person name="Jiao Y.N."/>
            <person name="Eichler E.E."/>
            <person name="Li G.H."/>
            <person name="Liu X."/>
            <person name="Gao L.Z."/>
        </authorList>
    </citation>
    <scope>NUCLEOTIDE SEQUENCE [LARGE SCALE GENOMIC DNA]</scope>
    <source>
        <strain evidence="3">cv. GT1</strain>
        <tissue evidence="2">Leaf</tissue>
    </source>
</reference>
<proteinExistence type="predicted"/>
<organism evidence="2 3">
    <name type="scientific">Hevea brasiliensis</name>
    <name type="common">Para rubber tree</name>
    <name type="synonym">Siphonia brasiliensis</name>
    <dbReference type="NCBI Taxonomy" id="3981"/>
    <lineage>
        <taxon>Eukaryota</taxon>
        <taxon>Viridiplantae</taxon>
        <taxon>Streptophyta</taxon>
        <taxon>Embryophyta</taxon>
        <taxon>Tracheophyta</taxon>
        <taxon>Spermatophyta</taxon>
        <taxon>Magnoliopsida</taxon>
        <taxon>eudicotyledons</taxon>
        <taxon>Gunneridae</taxon>
        <taxon>Pentapetalae</taxon>
        <taxon>rosids</taxon>
        <taxon>fabids</taxon>
        <taxon>Malpighiales</taxon>
        <taxon>Euphorbiaceae</taxon>
        <taxon>Crotonoideae</taxon>
        <taxon>Micrandreae</taxon>
        <taxon>Hevea</taxon>
    </lineage>
</organism>
<dbReference type="GO" id="GO:0009534">
    <property type="term" value="C:chloroplast thylakoid"/>
    <property type="evidence" value="ECO:0007669"/>
    <property type="project" value="TreeGrafter"/>
</dbReference>
<keyword evidence="1" id="KW-0472">Membrane</keyword>
<evidence type="ECO:0000256" key="1">
    <source>
        <dbReference type="SAM" id="Phobius"/>
    </source>
</evidence>
<dbReference type="PANTHER" id="PTHR47200:SF2">
    <property type="entry name" value="THYLAKOID LUMENAL 15 KDA PROTEIN 1, CHLOROPLASTIC"/>
    <property type="match status" value="1"/>
</dbReference>
<dbReference type="SUPFAM" id="SSF141571">
    <property type="entry name" value="Pentapeptide repeat-like"/>
    <property type="match status" value="1"/>
</dbReference>
<feature type="transmembrane region" description="Helical" evidence="1">
    <location>
        <begin position="39"/>
        <end position="56"/>
    </location>
</feature>
<feature type="transmembrane region" description="Helical" evidence="1">
    <location>
        <begin position="240"/>
        <end position="258"/>
    </location>
</feature>
<dbReference type="Gene3D" id="2.160.20.80">
    <property type="entry name" value="E3 ubiquitin-protein ligase SopA"/>
    <property type="match status" value="1"/>
</dbReference>
<dbReference type="Proteomes" id="UP000467840">
    <property type="component" value="Chromosome 10"/>
</dbReference>
<dbReference type="InterPro" id="IPR044213">
    <property type="entry name" value="At2g44920-like"/>
</dbReference>
<dbReference type="EMBL" id="JAAGAX010000003">
    <property type="protein sequence ID" value="KAF2318843.1"/>
    <property type="molecule type" value="Genomic_DNA"/>
</dbReference>
<evidence type="ECO:0008006" key="4">
    <source>
        <dbReference type="Google" id="ProtNLM"/>
    </source>
</evidence>
<dbReference type="InterPro" id="IPR001646">
    <property type="entry name" value="5peptide_repeat"/>
</dbReference>
<dbReference type="AlphaFoldDB" id="A0A6A6N2Y4"/>
<name>A0A6A6N2Y4_HEVBR</name>
<sequence length="286" mass="31010">MGGLGLFFEPGGRPLGLRDELPLPGSMVSRAVLRSSDSWLLSLLFLFFLVLVLVLSRGGDGGGGGLSAISAIGCVCVDKILFSSRTQPVQTGNIFLCVSQVVLSKQLVEDLAKTSFLAVLSASLFFIHRALAFKGGGPYASEVTRGQDLTGRDFSGKTLIKQGFRTSILRQTSFKGAKLLGASFFDADLTGSDLSDADLRCADFSLANVTKISQMCPCEMTNENTFAKLRMCEFHNWKCYTGYIALQLVLLLSLYSTLGKRHLPRTAYITAANFPYELQFVKVAVL</sequence>
<keyword evidence="1" id="KW-0812">Transmembrane</keyword>